<dbReference type="AlphaFoldDB" id="A0A3M7P7B8"/>
<organism evidence="1 2">
    <name type="scientific">Brachionus plicatilis</name>
    <name type="common">Marine rotifer</name>
    <name type="synonym">Brachionus muelleri</name>
    <dbReference type="NCBI Taxonomy" id="10195"/>
    <lineage>
        <taxon>Eukaryota</taxon>
        <taxon>Metazoa</taxon>
        <taxon>Spiralia</taxon>
        <taxon>Gnathifera</taxon>
        <taxon>Rotifera</taxon>
        <taxon>Eurotatoria</taxon>
        <taxon>Monogononta</taxon>
        <taxon>Pseudotrocha</taxon>
        <taxon>Ploima</taxon>
        <taxon>Brachionidae</taxon>
        <taxon>Brachionus</taxon>
    </lineage>
</organism>
<gene>
    <name evidence="1" type="ORF">BpHYR1_048126</name>
</gene>
<proteinExistence type="predicted"/>
<dbReference type="EMBL" id="REGN01012913">
    <property type="protein sequence ID" value="RMZ94637.1"/>
    <property type="molecule type" value="Genomic_DNA"/>
</dbReference>
<evidence type="ECO:0000313" key="2">
    <source>
        <dbReference type="Proteomes" id="UP000276133"/>
    </source>
</evidence>
<keyword evidence="2" id="KW-1185">Reference proteome</keyword>
<feature type="non-terminal residue" evidence="1">
    <location>
        <position position="1"/>
    </location>
</feature>
<reference evidence="1 2" key="1">
    <citation type="journal article" date="2018" name="Sci. Rep.">
        <title>Genomic signatures of local adaptation to the degree of environmental predictability in rotifers.</title>
        <authorList>
            <person name="Franch-Gras L."/>
            <person name="Hahn C."/>
            <person name="Garcia-Roger E.M."/>
            <person name="Carmona M.J."/>
            <person name="Serra M."/>
            <person name="Gomez A."/>
        </authorList>
    </citation>
    <scope>NUCLEOTIDE SEQUENCE [LARGE SCALE GENOMIC DNA]</scope>
    <source>
        <strain evidence="1">HYR1</strain>
    </source>
</reference>
<sequence length="74" mass="8301">RKNDIEALSSEFDARSPRQTSPLFGSIKLFVELLLIDFDICFCSRLSFNLISRLVSSHSSSLSTTLTFSSSDEH</sequence>
<evidence type="ECO:0000313" key="1">
    <source>
        <dbReference type="EMBL" id="RMZ94637.1"/>
    </source>
</evidence>
<accession>A0A3M7P7B8</accession>
<name>A0A3M7P7B8_BRAPC</name>
<comment type="caution">
    <text evidence="1">The sequence shown here is derived from an EMBL/GenBank/DDBJ whole genome shotgun (WGS) entry which is preliminary data.</text>
</comment>
<dbReference type="Proteomes" id="UP000276133">
    <property type="component" value="Unassembled WGS sequence"/>
</dbReference>
<protein>
    <submittedName>
        <fullName evidence="1">Uncharacterized protein</fullName>
    </submittedName>
</protein>